<dbReference type="NCBIfam" id="TIGR01484">
    <property type="entry name" value="HAD-SF-IIB"/>
    <property type="match status" value="1"/>
</dbReference>
<name>A0A133KHX0_9FIRM</name>
<evidence type="ECO:0000313" key="1">
    <source>
        <dbReference type="EMBL" id="KWZ79070.1"/>
    </source>
</evidence>
<dbReference type="GO" id="GO:0000287">
    <property type="term" value="F:magnesium ion binding"/>
    <property type="evidence" value="ECO:0007669"/>
    <property type="project" value="TreeGrafter"/>
</dbReference>
<dbReference type="InterPro" id="IPR000150">
    <property type="entry name" value="Cof"/>
</dbReference>
<dbReference type="OrthoDB" id="9781413at2"/>
<accession>A0A133KHX0</accession>
<dbReference type="RefSeq" id="WP_060928967.1">
    <property type="nucleotide sequence ID" value="NZ_CAMXZL010000011.1"/>
</dbReference>
<dbReference type="Gene3D" id="3.30.1240.10">
    <property type="match status" value="1"/>
</dbReference>
<dbReference type="GO" id="GO:0016791">
    <property type="term" value="F:phosphatase activity"/>
    <property type="evidence" value="ECO:0007669"/>
    <property type="project" value="UniProtKB-ARBA"/>
</dbReference>
<dbReference type="SFLD" id="SFLDS00003">
    <property type="entry name" value="Haloacid_Dehalogenase"/>
    <property type="match status" value="1"/>
</dbReference>
<gene>
    <name evidence="1" type="ORF">HMPREF3200_00317</name>
</gene>
<evidence type="ECO:0000313" key="2">
    <source>
        <dbReference type="Proteomes" id="UP000070383"/>
    </source>
</evidence>
<dbReference type="PANTHER" id="PTHR10000:SF8">
    <property type="entry name" value="HAD SUPERFAMILY HYDROLASE-LIKE, TYPE 3"/>
    <property type="match status" value="1"/>
</dbReference>
<dbReference type="NCBIfam" id="TIGR00099">
    <property type="entry name" value="Cof-subfamily"/>
    <property type="match status" value="1"/>
</dbReference>
<sequence>MKLIGVDVDGTLVNSKRVITENTKRALISAMKEGHKVVIVTGRPTAGARDLAERLEFEKYGGLISSFNGGAITNFATGDLLSNHEMDHKLAVEILEFAKDLVLETMVPYKDTVYSPKIGPYTKGEATTLKMEAVEVEDLYKKIDFPVNKILFAADPEIIDEPAKKLYEKFGKLTVQVKSSRFYYEVMPKGLSKGKSLLEIAEIFNIDQKDIIAFGDEMNDETMIKAAGVGVAMGNAVEKIKEIADYVTLTNDEDGIAYYLDRFVL</sequence>
<dbReference type="SFLD" id="SFLDG01144">
    <property type="entry name" value="C2.B.4:_PGP_Like"/>
    <property type="match status" value="1"/>
</dbReference>
<dbReference type="Proteomes" id="UP000070383">
    <property type="component" value="Unassembled WGS sequence"/>
</dbReference>
<dbReference type="Gene3D" id="3.40.50.1000">
    <property type="entry name" value="HAD superfamily/HAD-like"/>
    <property type="match status" value="1"/>
</dbReference>
<dbReference type="AlphaFoldDB" id="A0A133KHX0"/>
<reference evidence="2" key="1">
    <citation type="submission" date="2016-01" db="EMBL/GenBank/DDBJ databases">
        <authorList>
            <person name="Mitreva M."/>
            <person name="Pepin K.H."/>
            <person name="Mihindukulasuriya K.A."/>
            <person name="Fulton R."/>
            <person name="Fronick C."/>
            <person name="O'Laughlin M."/>
            <person name="Miner T."/>
            <person name="Herter B."/>
            <person name="Rosa B.A."/>
            <person name="Cordes M."/>
            <person name="Tomlinson C."/>
            <person name="Wollam A."/>
            <person name="Palsikar V.B."/>
            <person name="Mardis E.R."/>
            <person name="Wilson R.K."/>
        </authorList>
    </citation>
    <scope>NUCLEOTIDE SEQUENCE [LARGE SCALE GENOMIC DNA]</scope>
    <source>
        <strain evidence="2">MJR8151</strain>
    </source>
</reference>
<dbReference type="InterPro" id="IPR023214">
    <property type="entry name" value="HAD_sf"/>
</dbReference>
<dbReference type="GO" id="GO:0005829">
    <property type="term" value="C:cytosol"/>
    <property type="evidence" value="ECO:0007669"/>
    <property type="project" value="TreeGrafter"/>
</dbReference>
<dbReference type="PANTHER" id="PTHR10000">
    <property type="entry name" value="PHOSPHOSERINE PHOSPHATASE"/>
    <property type="match status" value="1"/>
</dbReference>
<organism evidence="1 2">
    <name type="scientific">Anaerococcus tetradius</name>
    <dbReference type="NCBI Taxonomy" id="33036"/>
    <lineage>
        <taxon>Bacteria</taxon>
        <taxon>Bacillati</taxon>
        <taxon>Bacillota</taxon>
        <taxon>Tissierellia</taxon>
        <taxon>Tissierellales</taxon>
        <taxon>Peptoniphilaceae</taxon>
        <taxon>Anaerococcus</taxon>
    </lineage>
</organism>
<proteinExistence type="predicted"/>
<dbReference type="EMBL" id="LRPM01000006">
    <property type="protein sequence ID" value="KWZ79070.1"/>
    <property type="molecule type" value="Genomic_DNA"/>
</dbReference>
<protein>
    <submittedName>
        <fullName evidence="1">Cof-like hydrolase</fullName>
    </submittedName>
</protein>
<comment type="caution">
    <text evidence="1">The sequence shown here is derived from an EMBL/GenBank/DDBJ whole genome shotgun (WGS) entry which is preliminary data.</text>
</comment>
<dbReference type="PATRIC" id="fig|33036.3.peg.319"/>
<dbReference type="PROSITE" id="PS01228">
    <property type="entry name" value="COF_1"/>
    <property type="match status" value="1"/>
</dbReference>
<dbReference type="InterPro" id="IPR036412">
    <property type="entry name" value="HAD-like_sf"/>
</dbReference>
<dbReference type="STRING" id="33036.HMPREF3200_00317"/>
<dbReference type="SFLD" id="SFLDG01140">
    <property type="entry name" value="C2.B:_Phosphomannomutase_and_P"/>
    <property type="match status" value="1"/>
</dbReference>
<dbReference type="SUPFAM" id="SSF56784">
    <property type="entry name" value="HAD-like"/>
    <property type="match status" value="1"/>
</dbReference>
<dbReference type="CDD" id="cd07516">
    <property type="entry name" value="HAD_Pase"/>
    <property type="match status" value="1"/>
</dbReference>
<dbReference type="InterPro" id="IPR006379">
    <property type="entry name" value="HAD-SF_hydro_IIB"/>
</dbReference>
<keyword evidence="1" id="KW-0378">Hydrolase</keyword>
<keyword evidence="2" id="KW-1185">Reference proteome</keyword>
<dbReference type="Pfam" id="PF08282">
    <property type="entry name" value="Hydrolase_3"/>
    <property type="match status" value="1"/>
</dbReference>